<sequence>MGKSRDLTDIEKGMIIGDRARGGSISETAAFMKCSRSAVMNVYNNWKNQEGVMSRRANCWAPRAINDRSERRLRRLVKCDRYTVDTLTAQINQQCTRKLPGTTVQCTLLRIGLRSRRLISAPMLTSVHRKKRRAFALQHKHCTLEQWKKVAFSDESRFLLHRIDGRCRIRRETSGNKLPETTVGHQQGGGGSVMVWVMFPWHALGPLIPVEGTLNSCAYLSIVADQIHPYMATMYPANYGVFRQDNATCHVSKIVRAWFEEHNEEFQLLPWPSNSQTSTLAKICGNISIDTYDSKTLHLRIFTSNAILCCSHGHRCMSPPSKHTLSP</sequence>
<dbReference type="PANTHER" id="PTHR23022:SF135">
    <property type="entry name" value="SI:DKEY-77F5.3"/>
    <property type="match status" value="1"/>
</dbReference>
<dbReference type="InterPro" id="IPR052338">
    <property type="entry name" value="Transposase_5"/>
</dbReference>
<comment type="caution">
    <text evidence="1">The sequence shown here is derived from an EMBL/GenBank/DDBJ whole genome shotgun (WGS) entry which is preliminary data.</text>
</comment>
<name>A0A4Y2UW14_ARAVE</name>
<evidence type="ECO:0008006" key="4">
    <source>
        <dbReference type="Google" id="ProtNLM"/>
    </source>
</evidence>
<evidence type="ECO:0000313" key="2">
    <source>
        <dbReference type="EMBL" id="GBO17673.1"/>
    </source>
</evidence>
<dbReference type="AlphaFoldDB" id="A0A4Y2UW14"/>
<proteinExistence type="predicted"/>
<dbReference type="OrthoDB" id="5089593at2759"/>
<dbReference type="EMBL" id="BGPR01041405">
    <property type="protein sequence ID" value="GBO17673.1"/>
    <property type="molecule type" value="Genomic_DNA"/>
</dbReference>
<dbReference type="Gene3D" id="3.30.420.10">
    <property type="entry name" value="Ribonuclease H-like superfamily/Ribonuclease H"/>
    <property type="match status" value="1"/>
</dbReference>
<dbReference type="PANTHER" id="PTHR23022">
    <property type="entry name" value="TRANSPOSABLE ELEMENT-RELATED"/>
    <property type="match status" value="1"/>
</dbReference>
<dbReference type="GO" id="GO:0003676">
    <property type="term" value="F:nucleic acid binding"/>
    <property type="evidence" value="ECO:0007669"/>
    <property type="project" value="InterPro"/>
</dbReference>
<reference evidence="1 3" key="1">
    <citation type="journal article" date="2019" name="Sci. Rep.">
        <title>Orb-weaving spider Araneus ventricosus genome elucidates the spidroin gene catalogue.</title>
        <authorList>
            <person name="Kono N."/>
            <person name="Nakamura H."/>
            <person name="Ohtoshi R."/>
            <person name="Moran D.A.P."/>
            <person name="Shinohara A."/>
            <person name="Yoshida Y."/>
            <person name="Fujiwara M."/>
            <person name="Mori M."/>
            <person name="Tomita M."/>
            <person name="Arakawa K."/>
        </authorList>
    </citation>
    <scope>NUCLEOTIDE SEQUENCE [LARGE SCALE GENOMIC DNA]</scope>
</reference>
<accession>A0A4Y2UW14</accession>
<organism evidence="1 3">
    <name type="scientific">Araneus ventricosus</name>
    <name type="common">Orbweaver spider</name>
    <name type="synonym">Epeira ventricosa</name>
    <dbReference type="NCBI Taxonomy" id="182803"/>
    <lineage>
        <taxon>Eukaryota</taxon>
        <taxon>Metazoa</taxon>
        <taxon>Ecdysozoa</taxon>
        <taxon>Arthropoda</taxon>
        <taxon>Chelicerata</taxon>
        <taxon>Arachnida</taxon>
        <taxon>Araneae</taxon>
        <taxon>Araneomorphae</taxon>
        <taxon>Entelegynae</taxon>
        <taxon>Araneoidea</taxon>
        <taxon>Araneidae</taxon>
        <taxon>Araneus</taxon>
    </lineage>
</organism>
<protein>
    <recommendedName>
        <fullName evidence="4">Transposase Tc1-like domain-containing protein</fullName>
    </recommendedName>
</protein>
<dbReference type="InterPro" id="IPR036397">
    <property type="entry name" value="RNaseH_sf"/>
</dbReference>
<dbReference type="Proteomes" id="UP000499080">
    <property type="component" value="Unassembled WGS sequence"/>
</dbReference>
<evidence type="ECO:0000313" key="3">
    <source>
        <dbReference type="Proteomes" id="UP000499080"/>
    </source>
</evidence>
<evidence type="ECO:0000313" key="1">
    <source>
        <dbReference type="EMBL" id="GBO17043.1"/>
    </source>
</evidence>
<keyword evidence="3" id="KW-1185">Reference proteome</keyword>
<gene>
    <name evidence="1" type="ORF">AVEN_108890_1</name>
    <name evidence="2" type="ORF">AVEN_130981_1</name>
</gene>
<dbReference type="EMBL" id="BGPR01040848">
    <property type="protein sequence ID" value="GBO17043.1"/>
    <property type="molecule type" value="Genomic_DNA"/>
</dbReference>